<evidence type="ECO:0000313" key="2">
    <source>
        <dbReference type="EMBL" id="CAD8707221.1"/>
    </source>
</evidence>
<accession>A0A7S0X7V0</accession>
<sequence length="762" mass="78707">MSAMGSSAAFRSLPTRTDGGRRVCRAPKRSGAVAAQRPHHLVDGGEYGGTQKNRKRVVTRIGGDLDRAPASGSVGRRGGVGGVWNAPSSHRRGALLGAQAAAGGDGDGPGAGESGGGASSPAVTDLSPPKPSTPRQVEGAGGEVSRNGEASAKTATNPLVSVKTAKMTGGSGVARPKPKSWSPSSSADDLTELRTTAITSLQLNVQSALSLLRSTVKVGEAARESLNDAINNTPGVAVRGLVTGVLTDIAGQPVTVENIRLYPDGVALENLAIGDQLKVDKLVVRARLQPLLAVLSSWKSTPANMSAPPILIESIRLKGIKSVETDFTGIRRAFNLYVHAPGAIIIRSLKMYDISAAIVVHPWPASYKAPAGYAPVAKVLRLASMELENVDSRKPINKLAGCMVGVDEGDGKGGTASTGRGEKEADYLEAQVMEGLSRNVKQAVALAARMESTTQAVGGKGNSEAGAGTRAGAGAGASAGADVWRGATVERQGGTPWGQRGDVGPRSPPPGPPALVPAPAKRPAANRDPFAGFRSFVPAAVMSQVDRAVSPTVVALANTSQAVFESLAPVIAADLGHVLAVDVAEFAGVDALLDVGIIAALMTAGLPRRFLANGGALLVKLIESGVAVVLLERADLLKVMVERRLLERMLDLDLMSPMLDRPELTKEMFRSGVVKGVMSNGVLEALLAAGKEDVVVSLLRGPMLEVMMDTGLLPVMMTFEGDNDEDKRPPTGSFDDDEEFNLPMNTGGTGRAKNGVAGGRVS</sequence>
<feature type="compositionally biased region" description="Gly residues" evidence="1">
    <location>
        <begin position="103"/>
        <end position="118"/>
    </location>
</feature>
<gene>
    <name evidence="2" type="ORF">MANT1106_LOCUS9904</name>
</gene>
<evidence type="ECO:0000256" key="1">
    <source>
        <dbReference type="SAM" id="MobiDB-lite"/>
    </source>
</evidence>
<feature type="compositionally biased region" description="Pro residues" evidence="1">
    <location>
        <begin position="506"/>
        <end position="516"/>
    </location>
</feature>
<reference evidence="2" key="1">
    <citation type="submission" date="2021-01" db="EMBL/GenBank/DDBJ databases">
        <authorList>
            <person name="Corre E."/>
            <person name="Pelletier E."/>
            <person name="Niang G."/>
            <person name="Scheremetjew M."/>
            <person name="Finn R."/>
            <person name="Kale V."/>
            <person name="Holt S."/>
            <person name="Cochrane G."/>
            <person name="Meng A."/>
            <person name="Brown T."/>
            <person name="Cohen L."/>
        </authorList>
    </citation>
    <scope>NUCLEOTIDE SEQUENCE</scope>
    <source>
        <strain evidence="2">SL-175</strain>
    </source>
</reference>
<organism evidence="2">
    <name type="scientific">Mantoniella antarctica</name>
    <dbReference type="NCBI Taxonomy" id="81844"/>
    <lineage>
        <taxon>Eukaryota</taxon>
        <taxon>Viridiplantae</taxon>
        <taxon>Chlorophyta</taxon>
        <taxon>Mamiellophyceae</taxon>
        <taxon>Mamiellales</taxon>
        <taxon>Mamiellaceae</taxon>
        <taxon>Mantoniella</taxon>
    </lineage>
</organism>
<protein>
    <submittedName>
        <fullName evidence="2">Uncharacterized protein</fullName>
    </submittedName>
</protein>
<proteinExistence type="predicted"/>
<name>A0A7S0X7V0_9CHLO</name>
<feature type="region of interest" description="Disordered" evidence="1">
    <location>
        <begin position="99"/>
        <end position="188"/>
    </location>
</feature>
<feature type="region of interest" description="Disordered" evidence="1">
    <location>
        <begin position="1"/>
        <end position="87"/>
    </location>
</feature>
<dbReference type="AlphaFoldDB" id="A0A7S0X7V0"/>
<dbReference type="EMBL" id="HBFC01016707">
    <property type="protein sequence ID" value="CAD8707221.1"/>
    <property type="molecule type" value="Transcribed_RNA"/>
</dbReference>
<feature type="region of interest" description="Disordered" evidence="1">
    <location>
        <begin position="453"/>
        <end position="522"/>
    </location>
</feature>
<feature type="region of interest" description="Disordered" evidence="1">
    <location>
        <begin position="719"/>
        <end position="762"/>
    </location>
</feature>